<organism evidence="1 2">
    <name type="scientific">Penicillium subrubescens</name>
    <dbReference type="NCBI Taxonomy" id="1316194"/>
    <lineage>
        <taxon>Eukaryota</taxon>
        <taxon>Fungi</taxon>
        <taxon>Dikarya</taxon>
        <taxon>Ascomycota</taxon>
        <taxon>Pezizomycotina</taxon>
        <taxon>Eurotiomycetes</taxon>
        <taxon>Eurotiomycetidae</taxon>
        <taxon>Eurotiales</taxon>
        <taxon>Aspergillaceae</taxon>
        <taxon>Penicillium</taxon>
    </lineage>
</organism>
<gene>
    <name evidence="1" type="ORF">PENSUB_10829</name>
</gene>
<dbReference type="Proteomes" id="UP000186955">
    <property type="component" value="Unassembled WGS sequence"/>
</dbReference>
<proteinExistence type="predicted"/>
<dbReference type="AlphaFoldDB" id="A0A1Q5T8V2"/>
<sequence length="83" mass="8891">MSVSEIPHTPEERERPKAACKGLGSALDASCGGWTTWNALTSFDNVFWKGDRKATLGQIQCGRYQSKSGSEMANQLGGLVTGN</sequence>
<reference evidence="1 2" key="1">
    <citation type="submission" date="2016-10" db="EMBL/GenBank/DDBJ databases">
        <title>Genome sequence of the ascomycete fungus Penicillium subrubescens.</title>
        <authorList>
            <person name="De Vries R.P."/>
            <person name="Peng M."/>
            <person name="Dilokpimol A."/>
            <person name="Hilden K."/>
            <person name="Makela M.R."/>
            <person name="Grigoriev I."/>
            <person name="Riley R."/>
            <person name="Granchi Z."/>
        </authorList>
    </citation>
    <scope>NUCLEOTIDE SEQUENCE [LARGE SCALE GENOMIC DNA]</scope>
    <source>
        <strain evidence="1 2">CBS 132785</strain>
    </source>
</reference>
<dbReference type="EMBL" id="MNBE01000698">
    <property type="protein sequence ID" value="OKO96654.1"/>
    <property type="molecule type" value="Genomic_DNA"/>
</dbReference>
<protein>
    <submittedName>
        <fullName evidence="1">Uncharacterized protein</fullName>
    </submittedName>
</protein>
<evidence type="ECO:0000313" key="1">
    <source>
        <dbReference type="EMBL" id="OKO96654.1"/>
    </source>
</evidence>
<comment type="caution">
    <text evidence="1">The sequence shown here is derived from an EMBL/GenBank/DDBJ whole genome shotgun (WGS) entry which is preliminary data.</text>
</comment>
<accession>A0A1Q5T8V2</accession>
<evidence type="ECO:0000313" key="2">
    <source>
        <dbReference type="Proteomes" id="UP000186955"/>
    </source>
</evidence>
<name>A0A1Q5T8V2_9EURO</name>
<keyword evidence="2" id="KW-1185">Reference proteome</keyword>